<evidence type="ECO:0000313" key="2">
    <source>
        <dbReference type="EMBL" id="CED90279.1"/>
    </source>
</evidence>
<sequence length="102" mass="11138">MTSGMTITGTDLAGLIPAGSSSAPVPDSVAYALLERLADAGGPDTCAHGHEWTIATARVRVRDRRRSGRGIVIERDCRICKHEAYREARRHTRHQMKGGRLT</sequence>
<dbReference type="RefSeq" id="WP_210578603.1">
    <property type="nucleotide sequence ID" value="NZ_LK995470.1"/>
</dbReference>
<protein>
    <submittedName>
        <fullName evidence="2">Uncharacterized protein</fullName>
    </submittedName>
</protein>
<dbReference type="EMBL" id="LK995470">
    <property type="protein sequence ID" value="CED90279.1"/>
    <property type="molecule type" value="Genomic_DNA"/>
</dbReference>
<organism evidence="2">
    <name type="scientific">Actinomyces succiniciruminis</name>
    <dbReference type="NCBI Taxonomy" id="1522002"/>
    <lineage>
        <taxon>Bacteria</taxon>
        <taxon>Bacillati</taxon>
        <taxon>Actinomycetota</taxon>
        <taxon>Actinomycetes</taxon>
        <taxon>Actinomycetales</taxon>
        <taxon>Actinomycetaceae</taxon>
        <taxon>Actinomyces</taxon>
    </lineage>
</organism>
<name>A0A1L7RHV0_9ACTO</name>
<reference evidence="2" key="1">
    <citation type="submission" date="2014-07" db="EMBL/GenBank/DDBJ databases">
        <authorList>
            <person name="Zhang J.E."/>
            <person name="Yang H."/>
            <person name="Guo J."/>
            <person name="Deng Z."/>
            <person name="Luo H."/>
            <person name="Luo M."/>
            <person name="Zhao B."/>
        </authorList>
    </citation>
    <scope>NUCLEOTIDE SEQUENCE</scope>
    <source>
        <strain evidence="2">AM4</strain>
    </source>
</reference>
<dbReference type="AlphaFoldDB" id="A0A1L7RHV0"/>
<accession>A0A1L7RHV0</accession>
<evidence type="ECO:0000256" key="1">
    <source>
        <dbReference type="SAM" id="MobiDB-lite"/>
    </source>
</evidence>
<gene>
    <name evidence="2" type="ORF">AAM4_0384</name>
</gene>
<feature type="region of interest" description="Disordered" evidence="1">
    <location>
        <begin position="1"/>
        <end position="23"/>
    </location>
</feature>
<proteinExistence type="predicted"/>